<gene>
    <name evidence="2" type="ORF">CPAG_03272</name>
</gene>
<feature type="region of interest" description="Disordered" evidence="1">
    <location>
        <begin position="110"/>
        <end position="140"/>
    </location>
</feature>
<dbReference type="Proteomes" id="UP000054567">
    <property type="component" value="Unassembled WGS sequence"/>
</dbReference>
<evidence type="ECO:0000313" key="2">
    <source>
        <dbReference type="EMBL" id="KMM66936.1"/>
    </source>
</evidence>
<reference evidence="3" key="2">
    <citation type="journal article" date="2009" name="Genome Res.">
        <title>Comparative genomic analyses of the human fungal pathogens Coccidioides and their relatives.</title>
        <authorList>
            <person name="Sharpton T.J."/>
            <person name="Stajich J.E."/>
            <person name="Rounsley S.D."/>
            <person name="Gardner M.J."/>
            <person name="Wortman J.R."/>
            <person name="Jordar V.S."/>
            <person name="Maiti R."/>
            <person name="Kodira C.D."/>
            <person name="Neafsey D.E."/>
            <person name="Zeng Q."/>
            <person name="Hung C.-Y."/>
            <person name="McMahan C."/>
            <person name="Muszewska A."/>
            <person name="Grynberg M."/>
            <person name="Mandel M.A."/>
            <person name="Kellner E.M."/>
            <person name="Barker B.M."/>
            <person name="Galgiani J.N."/>
            <person name="Orbach M.J."/>
            <person name="Kirkland T.N."/>
            <person name="Cole G.T."/>
            <person name="Henn M.R."/>
            <person name="Birren B.W."/>
            <person name="Taylor J.W."/>
        </authorList>
    </citation>
    <scope>NUCLEOTIDE SEQUENCE [LARGE SCALE GENOMIC DNA]</scope>
    <source>
        <strain evidence="3">RMSCC 3488</strain>
    </source>
</reference>
<reference evidence="2 3" key="1">
    <citation type="submission" date="2007-06" db="EMBL/GenBank/DDBJ databases">
        <title>The Genome Sequence of Coccidioides posadasii RMSCC_3488.</title>
        <authorList>
            <consortium name="Coccidioides Genome Resources Consortium"/>
            <consortium name="The Broad Institute Genome Sequencing Platform"/>
            <person name="Henn M.R."/>
            <person name="Sykes S."/>
            <person name="Young S."/>
            <person name="Jaffe D."/>
            <person name="Berlin A."/>
            <person name="Alvarez P."/>
            <person name="Butler J."/>
            <person name="Gnerre S."/>
            <person name="Grabherr M."/>
            <person name="Mauceli E."/>
            <person name="Brockman W."/>
            <person name="Kodira C."/>
            <person name="Alvarado L."/>
            <person name="Zeng Q."/>
            <person name="Crawford M."/>
            <person name="Antoine C."/>
            <person name="Devon K."/>
            <person name="Galgiani J."/>
            <person name="Orsborn K."/>
            <person name="Lewis M.L."/>
            <person name="Nusbaum C."/>
            <person name="Galagan J."/>
            <person name="Birren B."/>
        </authorList>
    </citation>
    <scope>NUCLEOTIDE SEQUENCE [LARGE SCALE GENOMIC DNA]</scope>
    <source>
        <strain evidence="2 3">RMSCC 3488</strain>
    </source>
</reference>
<protein>
    <submittedName>
        <fullName evidence="2">Uncharacterized protein</fullName>
    </submittedName>
</protein>
<evidence type="ECO:0000256" key="1">
    <source>
        <dbReference type="SAM" id="MobiDB-lite"/>
    </source>
</evidence>
<sequence>MSIPFKIVAWKQTPLVPHANPIRLSQRPKITCPTRAPQHGPHGLAQRRILLLQRKQCGNFAIGGRTKAGAWKVSLGGSGVGERIQSSSELPMLDVALFCLETCGPEVPQESEWESREVINEKGKRRRKLEADSSEHQPAA</sequence>
<proteinExistence type="predicted"/>
<feature type="compositionally biased region" description="Basic and acidic residues" evidence="1">
    <location>
        <begin position="113"/>
        <end position="122"/>
    </location>
</feature>
<dbReference type="VEuPathDB" id="FungiDB:CPAG_03272"/>
<dbReference type="EMBL" id="DS268110">
    <property type="protein sequence ID" value="KMM66936.1"/>
    <property type="molecule type" value="Genomic_DNA"/>
</dbReference>
<feature type="compositionally biased region" description="Basic and acidic residues" evidence="1">
    <location>
        <begin position="129"/>
        <end position="140"/>
    </location>
</feature>
<reference evidence="3" key="3">
    <citation type="journal article" date="2010" name="Genome Res.">
        <title>Population genomic sequencing of Coccidioides fungi reveals recent hybridization and transposon control.</title>
        <authorList>
            <person name="Neafsey D.E."/>
            <person name="Barker B.M."/>
            <person name="Sharpton T.J."/>
            <person name="Stajich J.E."/>
            <person name="Park D.J."/>
            <person name="Whiston E."/>
            <person name="Hung C.-Y."/>
            <person name="McMahan C."/>
            <person name="White J."/>
            <person name="Sykes S."/>
            <person name="Heiman D."/>
            <person name="Young S."/>
            <person name="Zeng Q."/>
            <person name="Abouelleil A."/>
            <person name="Aftuck L."/>
            <person name="Bessette D."/>
            <person name="Brown A."/>
            <person name="FitzGerald M."/>
            <person name="Lui A."/>
            <person name="Macdonald J.P."/>
            <person name="Priest M."/>
            <person name="Orbach M.J."/>
            <person name="Galgiani J.N."/>
            <person name="Kirkland T.N."/>
            <person name="Cole G.T."/>
            <person name="Birren B.W."/>
            <person name="Henn M.R."/>
            <person name="Taylor J.W."/>
            <person name="Rounsley S.D."/>
        </authorList>
    </citation>
    <scope>NUCLEOTIDE SEQUENCE [LARGE SCALE GENOMIC DNA]</scope>
    <source>
        <strain evidence="3">RMSCC 3488</strain>
    </source>
</reference>
<dbReference type="AlphaFoldDB" id="A0A0J6F216"/>
<evidence type="ECO:0000313" key="3">
    <source>
        <dbReference type="Proteomes" id="UP000054567"/>
    </source>
</evidence>
<organism evidence="2 3">
    <name type="scientific">Coccidioides posadasii RMSCC 3488</name>
    <dbReference type="NCBI Taxonomy" id="454284"/>
    <lineage>
        <taxon>Eukaryota</taxon>
        <taxon>Fungi</taxon>
        <taxon>Dikarya</taxon>
        <taxon>Ascomycota</taxon>
        <taxon>Pezizomycotina</taxon>
        <taxon>Eurotiomycetes</taxon>
        <taxon>Eurotiomycetidae</taxon>
        <taxon>Onygenales</taxon>
        <taxon>Onygenaceae</taxon>
        <taxon>Coccidioides</taxon>
    </lineage>
</organism>
<name>A0A0J6F216_COCPO</name>
<accession>A0A0J6F216</accession>